<comment type="caution">
    <text evidence="8">The sequence shown here is derived from an EMBL/GenBank/DDBJ whole genome shotgun (WGS) entry which is preliminary data.</text>
</comment>
<dbReference type="SMART" id="SM00510">
    <property type="entry name" value="TFS2M"/>
    <property type="match status" value="1"/>
</dbReference>
<dbReference type="PANTHER" id="PTHR11477">
    <property type="entry name" value="TRANSCRIPTION FACTOR S-II ZINC FINGER DOMAIN-CONTAINING PROTEIN"/>
    <property type="match status" value="1"/>
</dbReference>
<proteinExistence type="predicted"/>
<keyword evidence="4" id="KW-0539">Nucleus</keyword>
<reference evidence="8 9" key="1">
    <citation type="submission" date="2019-01" db="EMBL/GenBank/DDBJ databases">
        <title>Genomes sequencing and comparative genomics of infectious freshwater microsporidia, Cucumispora dikerogammari and Thelohania contejeani.</title>
        <authorList>
            <person name="Cormier A."/>
            <person name="Giraud I."/>
            <person name="Wattier R."/>
            <person name="Teixeira M."/>
            <person name="Grandjean F."/>
            <person name="Rigaud T."/>
            <person name="Cordaux R."/>
        </authorList>
    </citation>
    <scope>NUCLEOTIDE SEQUENCE [LARGE SCALE GENOMIC DNA]</scope>
    <source>
        <strain evidence="8">T1</strain>
        <tissue evidence="8">Spores</tissue>
    </source>
</reference>
<dbReference type="SMART" id="SM00440">
    <property type="entry name" value="ZnF_C2C2"/>
    <property type="match status" value="1"/>
</dbReference>
<keyword evidence="8" id="KW-0251">Elongation factor</keyword>
<dbReference type="PROSITE" id="PS51133">
    <property type="entry name" value="ZF_TFIIS_2"/>
    <property type="match status" value="1"/>
</dbReference>
<dbReference type="InterPro" id="IPR003618">
    <property type="entry name" value="TFIIS_cen_dom"/>
</dbReference>
<dbReference type="PIRSF" id="PIRSF006704">
    <property type="entry name" value="TF_IIS"/>
    <property type="match status" value="1"/>
</dbReference>
<evidence type="ECO:0000259" key="6">
    <source>
        <dbReference type="PROSITE" id="PS51133"/>
    </source>
</evidence>
<dbReference type="InterPro" id="IPR035100">
    <property type="entry name" value="TF_IIS-typ"/>
</dbReference>
<evidence type="ECO:0000256" key="4">
    <source>
        <dbReference type="ARBA" id="ARBA00023242"/>
    </source>
</evidence>
<dbReference type="InterPro" id="IPR036575">
    <property type="entry name" value="TFIIS_cen_dom_sf"/>
</dbReference>
<dbReference type="GO" id="GO:0003746">
    <property type="term" value="F:translation elongation factor activity"/>
    <property type="evidence" value="ECO:0007669"/>
    <property type="project" value="UniProtKB-KW"/>
</dbReference>
<keyword evidence="8" id="KW-0648">Protein biosynthesis</keyword>
<evidence type="ECO:0000256" key="3">
    <source>
        <dbReference type="ARBA" id="ARBA00022833"/>
    </source>
</evidence>
<organism evidence="8 9">
    <name type="scientific">Astathelohania contejeani</name>
    <dbReference type="NCBI Taxonomy" id="164912"/>
    <lineage>
        <taxon>Eukaryota</taxon>
        <taxon>Fungi</taxon>
        <taxon>Fungi incertae sedis</taxon>
        <taxon>Microsporidia</taxon>
        <taxon>Astathelohaniidae</taxon>
        <taxon>Astathelohania</taxon>
    </lineage>
</organism>
<feature type="domain" description="TFIIS central" evidence="7">
    <location>
        <begin position="190"/>
        <end position="302"/>
    </location>
</feature>
<dbReference type="PANTHER" id="PTHR11477:SF0">
    <property type="entry name" value="IP08861P-RELATED"/>
    <property type="match status" value="1"/>
</dbReference>
<dbReference type="Gene3D" id="2.20.25.10">
    <property type="match status" value="1"/>
</dbReference>
<evidence type="ECO:0000259" key="7">
    <source>
        <dbReference type="PROSITE" id="PS51321"/>
    </source>
</evidence>
<keyword evidence="3" id="KW-0862">Zinc</keyword>
<keyword evidence="1" id="KW-0479">Metal-binding</keyword>
<sequence>MHEKLENIRKCIKENDIANLASLLNDPDDLDNEEIKKELDGLDKTEECQKMVEEAINKRYKKIKRSINKDKSNDVKGIKKENKLDISENKNMEICEKGIKEGDNFGYSKNKDTKYSEKDIKEENSFSTCKKTEEPNDKVKVAEIKGSNNASVMDANEKEGIKKGGCLINKQSGNTEDSKVIEKYFKNDKTRDRCIKLFFDAIIDTIEEPNYIKSAELAVEIEETFYKLNKNTDTKLIRSKYLNLKDKNNPDLCRHLYNRIITPERFVNMTTEEMKSDMLKKEESALIKKSIFDSSVAKMMAETDLFFCTKCKQRKCSYRQLQTRSADEPMTTYVYCVCGNTWKFC</sequence>
<keyword evidence="9" id="KW-1185">Reference proteome</keyword>
<evidence type="ECO:0000313" key="8">
    <source>
        <dbReference type="EMBL" id="KAF7684808.1"/>
    </source>
</evidence>
<gene>
    <name evidence="8" type="primary">Tcea3</name>
    <name evidence="8" type="ORF">TCON_0022</name>
</gene>
<dbReference type="CDD" id="cd13749">
    <property type="entry name" value="Zn-ribbon_TFIIS"/>
    <property type="match status" value="1"/>
</dbReference>
<evidence type="ECO:0000256" key="1">
    <source>
        <dbReference type="ARBA" id="ARBA00022723"/>
    </source>
</evidence>
<evidence type="ECO:0000256" key="2">
    <source>
        <dbReference type="ARBA" id="ARBA00022771"/>
    </source>
</evidence>
<dbReference type="SUPFAM" id="SSF46942">
    <property type="entry name" value="Elongation factor TFIIS domain 2"/>
    <property type="match status" value="1"/>
</dbReference>
<dbReference type="Proteomes" id="UP001516464">
    <property type="component" value="Unassembled WGS sequence"/>
</dbReference>
<feature type="domain" description="TFIIS-type" evidence="6">
    <location>
        <begin position="304"/>
        <end position="343"/>
    </location>
</feature>
<dbReference type="Pfam" id="PF07500">
    <property type="entry name" value="TFIIS_M"/>
    <property type="match status" value="1"/>
</dbReference>
<evidence type="ECO:0000313" key="9">
    <source>
        <dbReference type="Proteomes" id="UP001516464"/>
    </source>
</evidence>
<dbReference type="SUPFAM" id="SSF57783">
    <property type="entry name" value="Zinc beta-ribbon"/>
    <property type="match status" value="1"/>
</dbReference>
<dbReference type="EMBL" id="SBIQ01000001">
    <property type="protein sequence ID" value="KAF7684808.1"/>
    <property type="molecule type" value="Genomic_DNA"/>
</dbReference>
<accession>A0ABQ7I340</accession>
<evidence type="ECO:0000256" key="5">
    <source>
        <dbReference type="PROSITE-ProRule" id="PRU00472"/>
    </source>
</evidence>
<dbReference type="InterPro" id="IPR001222">
    <property type="entry name" value="Znf_TFIIS"/>
</dbReference>
<keyword evidence="2 5" id="KW-0863">Zinc-finger</keyword>
<name>A0ABQ7I340_9MICR</name>
<dbReference type="PROSITE" id="PS51321">
    <property type="entry name" value="TFIIS_CENTRAL"/>
    <property type="match status" value="1"/>
</dbReference>
<protein>
    <submittedName>
        <fullName evidence="8">Transcription elongation factor A protein 3</fullName>
    </submittedName>
</protein>
<dbReference type="Pfam" id="PF01096">
    <property type="entry name" value="Zn_ribbon_TFIIS"/>
    <property type="match status" value="1"/>
</dbReference>
<dbReference type="Gene3D" id="1.10.472.30">
    <property type="entry name" value="Transcription elongation factor S-II, central domain"/>
    <property type="match status" value="1"/>
</dbReference>